<proteinExistence type="predicted"/>
<name>A0A2A9EQ21_9MICO</name>
<evidence type="ECO:0000313" key="1">
    <source>
        <dbReference type="EMBL" id="PFG41207.1"/>
    </source>
</evidence>
<accession>A0A2A9EQ21</accession>
<organism evidence="1 2">
    <name type="scientific">Georgenia soli</name>
    <dbReference type="NCBI Taxonomy" id="638953"/>
    <lineage>
        <taxon>Bacteria</taxon>
        <taxon>Bacillati</taxon>
        <taxon>Actinomycetota</taxon>
        <taxon>Actinomycetes</taxon>
        <taxon>Micrococcales</taxon>
        <taxon>Bogoriellaceae</taxon>
        <taxon>Georgenia</taxon>
    </lineage>
</organism>
<reference evidence="1 2" key="1">
    <citation type="submission" date="2017-10" db="EMBL/GenBank/DDBJ databases">
        <title>Sequencing the genomes of 1000 actinobacteria strains.</title>
        <authorList>
            <person name="Klenk H.-P."/>
        </authorList>
    </citation>
    <scope>NUCLEOTIDE SEQUENCE [LARGE SCALE GENOMIC DNA]</scope>
    <source>
        <strain evidence="1 2">DSM 21838</strain>
    </source>
</reference>
<dbReference type="RefSeq" id="WP_245862732.1">
    <property type="nucleotide sequence ID" value="NZ_PDJI01000004.1"/>
</dbReference>
<dbReference type="AlphaFoldDB" id="A0A2A9EQ21"/>
<dbReference type="Proteomes" id="UP000222106">
    <property type="component" value="Unassembled WGS sequence"/>
</dbReference>
<evidence type="ECO:0000313" key="2">
    <source>
        <dbReference type="Proteomes" id="UP000222106"/>
    </source>
</evidence>
<dbReference type="EMBL" id="PDJI01000004">
    <property type="protein sequence ID" value="PFG41207.1"/>
    <property type="molecule type" value="Genomic_DNA"/>
</dbReference>
<sequence length="234" mass="25499">MDNDHDMLPMLGRGKHRNPRKGACFMELASYLAGERWSDRPACTHRLLAHLARLVNDCTSDAARPHLAPLIPSVIGLTSTDLRWDHEIALLTATTALPVVAEETQRSLAVGALSVDRMLAASDGRDPDTLRTSTAWALADAPLAAEWARRFIRQGVVGPVRFHPGPVILDFAVPGIATACIPDADERLRRLLTEAIAICRELAGKGSRWETVTASPERLEPEQWRGVVAPAKIG</sequence>
<comment type="caution">
    <text evidence="1">The sequence shown here is derived from an EMBL/GenBank/DDBJ whole genome shotgun (WGS) entry which is preliminary data.</text>
</comment>
<protein>
    <submittedName>
        <fullName evidence="1">Uncharacterized protein</fullName>
    </submittedName>
</protein>
<keyword evidence="2" id="KW-1185">Reference proteome</keyword>
<gene>
    <name evidence="1" type="ORF">ATJ97_3755</name>
</gene>